<dbReference type="InterPro" id="IPR006073">
    <property type="entry name" value="GTP-bd"/>
</dbReference>
<dbReference type="EMBL" id="VJMH01005230">
    <property type="protein sequence ID" value="KAF0698587.1"/>
    <property type="molecule type" value="Genomic_DNA"/>
</dbReference>
<evidence type="ECO:0000256" key="4">
    <source>
        <dbReference type="PIRSR" id="PIRSR006230-1"/>
    </source>
</evidence>
<keyword evidence="2 3" id="KW-0342">GTP-binding</keyword>
<keyword evidence="8" id="KW-1185">Reference proteome</keyword>
<dbReference type="PANTHER" id="PTHR45782:SF4">
    <property type="entry name" value="MITOCHONDRIAL RIBOSOME-ASSOCIATED GTPASE 1"/>
    <property type="match status" value="1"/>
</dbReference>
<dbReference type="InterPro" id="IPR027417">
    <property type="entry name" value="P-loop_NTPase"/>
</dbReference>
<evidence type="ECO:0000256" key="3">
    <source>
        <dbReference type="PIRNR" id="PIRNR006230"/>
    </source>
</evidence>
<evidence type="ECO:0000259" key="5">
    <source>
        <dbReference type="PROSITE" id="PS51721"/>
    </source>
</evidence>
<dbReference type="PIRSF" id="PIRSF006230">
    <property type="entry name" value="MG442"/>
    <property type="match status" value="1"/>
</dbReference>
<reference evidence="7 8" key="1">
    <citation type="submission" date="2019-03" db="EMBL/GenBank/DDBJ databases">
        <authorList>
            <person name="Gaulin E."/>
            <person name="Dumas B."/>
        </authorList>
    </citation>
    <scope>NUCLEOTIDE SEQUENCE [LARGE SCALE GENOMIC DNA]</scope>
    <source>
        <strain evidence="7">CBS 568.67</strain>
    </source>
</reference>
<dbReference type="EMBL" id="CAADRA010005251">
    <property type="protein sequence ID" value="VFT87686.1"/>
    <property type="molecule type" value="Genomic_DNA"/>
</dbReference>
<keyword evidence="3" id="KW-0496">Mitochondrion</keyword>
<name>A0A485KRB5_9STRA</name>
<gene>
    <name evidence="7" type="primary">Aste57867_10817</name>
    <name evidence="6" type="ORF">As57867_010777</name>
    <name evidence="7" type="ORF">ASTE57867_10817</name>
</gene>
<feature type="domain" description="CP-type G" evidence="5">
    <location>
        <begin position="31"/>
        <end position="204"/>
    </location>
</feature>
<evidence type="ECO:0000313" key="7">
    <source>
        <dbReference type="EMBL" id="VFT87686.1"/>
    </source>
</evidence>
<dbReference type="GO" id="GO:0005525">
    <property type="term" value="F:GTP binding"/>
    <property type="evidence" value="ECO:0007669"/>
    <property type="project" value="UniProtKB-KW"/>
</dbReference>
<dbReference type="SUPFAM" id="SSF52540">
    <property type="entry name" value="P-loop containing nucleoside triphosphate hydrolases"/>
    <property type="match status" value="1"/>
</dbReference>
<dbReference type="CDD" id="cd01856">
    <property type="entry name" value="YlqF"/>
    <property type="match status" value="1"/>
</dbReference>
<dbReference type="Gene3D" id="3.40.50.300">
    <property type="entry name" value="P-loop containing nucleotide triphosphate hydrolases"/>
    <property type="match status" value="1"/>
</dbReference>
<reference evidence="6" key="2">
    <citation type="submission" date="2019-06" db="EMBL/GenBank/DDBJ databases">
        <title>Genomics analysis of Aphanomyces spp. identifies a new class of oomycete effector associated with host adaptation.</title>
        <authorList>
            <person name="Gaulin E."/>
        </authorList>
    </citation>
    <scope>NUCLEOTIDE SEQUENCE</scope>
    <source>
        <strain evidence="6">CBS 578.67</strain>
    </source>
</reference>
<dbReference type="InterPro" id="IPR023179">
    <property type="entry name" value="GTP-bd_ortho_bundle_sf"/>
</dbReference>
<feature type="binding site" evidence="4">
    <location>
        <begin position="144"/>
        <end position="149"/>
    </location>
    <ligand>
        <name>GTP</name>
        <dbReference type="ChEBI" id="CHEBI:37565"/>
    </ligand>
</feature>
<dbReference type="PANTHER" id="PTHR45782">
    <property type="entry name" value="MITOCHONDRIAL RIBOSOME-ASSOCIATED GTPASE 1"/>
    <property type="match status" value="1"/>
</dbReference>
<dbReference type="Pfam" id="PF01926">
    <property type="entry name" value="MMR_HSR1"/>
    <property type="match status" value="1"/>
</dbReference>
<dbReference type="GO" id="GO:0003924">
    <property type="term" value="F:GTPase activity"/>
    <property type="evidence" value="ECO:0007669"/>
    <property type="project" value="TreeGrafter"/>
</dbReference>
<dbReference type="OrthoDB" id="269151at2759"/>
<accession>A0A485KRB5</accession>
<dbReference type="GO" id="GO:0032543">
    <property type="term" value="P:mitochondrial translation"/>
    <property type="evidence" value="ECO:0007669"/>
    <property type="project" value="TreeGrafter"/>
</dbReference>
<dbReference type="NCBIfam" id="TIGR03596">
    <property type="entry name" value="GTPase_YlqF"/>
    <property type="match status" value="1"/>
</dbReference>
<comment type="similarity">
    <text evidence="3">Belongs to the TRAFAC class YlqF/YawG GTPase family. MTG1 subfamily.</text>
</comment>
<evidence type="ECO:0000313" key="6">
    <source>
        <dbReference type="EMBL" id="KAF0698587.1"/>
    </source>
</evidence>
<organism evidence="7 8">
    <name type="scientific">Aphanomyces stellatus</name>
    <dbReference type="NCBI Taxonomy" id="120398"/>
    <lineage>
        <taxon>Eukaryota</taxon>
        <taxon>Sar</taxon>
        <taxon>Stramenopiles</taxon>
        <taxon>Oomycota</taxon>
        <taxon>Saprolegniomycetes</taxon>
        <taxon>Saprolegniales</taxon>
        <taxon>Verrucalvaceae</taxon>
        <taxon>Aphanomyces</taxon>
    </lineage>
</organism>
<evidence type="ECO:0000256" key="2">
    <source>
        <dbReference type="ARBA" id="ARBA00023134"/>
    </source>
</evidence>
<proteinExistence type="inferred from homology"/>
<feature type="binding site" evidence="4">
    <location>
        <position position="200"/>
    </location>
    <ligand>
        <name>GTP</name>
        <dbReference type="ChEBI" id="CHEBI:37565"/>
    </ligand>
</feature>
<dbReference type="PROSITE" id="PS51721">
    <property type="entry name" value="G_CP"/>
    <property type="match status" value="1"/>
</dbReference>
<sequence>MAAPIASAAAAKGFRTVFKTTSNINWFPGHMNSARNAMKAQLNSVDVIIEVRDARIPWSSANPLLDGIGNHKPRLVVLNKSDLANSNMRERVEYRFHEQDMDCMFTSVIKGKHIRNILQWCTEHGKSQFQSTAGTVVMICGIPNVGKSSMINAFRGISTSLKLSKGKKKAVVGPTPGVTLRTDIIKVNETPAIYVMDTPGVMLPNIPTPDIGLKLALTGAIKDDIVGVELIADYMLFSLNQMKAPMYVKALGLNEPTDDIEHLMQLVVKQSGGVGKPEERQRTLAAQFLLKEFRRGAFGQFTLDPIV</sequence>
<dbReference type="Gene3D" id="1.10.1580.10">
    <property type="match status" value="1"/>
</dbReference>
<feature type="binding site" evidence="4">
    <location>
        <begin position="79"/>
        <end position="82"/>
    </location>
    <ligand>
        <name>GTP</name>
        <dbReference type="ChEBI" id="CHEBI:37565"/>
    </ligand>
</feature>
<evidence type="ECO:0000313" key="8">
    <source>
        <dbReference type="Proteomes" id="UP000332933"/>
    </source>
</evidence>
<dbReference type="GO" id="GO:0005743">
    <property type="term" value="C:mitochondrial inner membrane"/>
    <property type="evidence" value="ECO:0007669"/>
    <property type="project" value="UniProtKB-SubCell"/>
</dbReference>
<keyword evidence="1 3" id="KW-0547">Nucleotide-binding</keyword>
<dbReference type="InterPro" id="IPR019991">
    <property type="entry name" value="GTP-bd_ribosome_bgen"/>
</dbReference>
<protein>
    <recommendedName>
        <fullName evidence="3">Mitochondrial GTPase 1</fullName>
    </recommendedName>
</protein>
<dbReference type="InterPro" id="IPR030378">
    <property type="entry name" value="G_CP_dom"/>
</dbReference>
<dbReference type="Proteomes" id="UP000332933">
    <property type="component" value="Unassembled WGS sequence"/>
</dbReference>
<comment type="subcellular location">
    <subcellularLocation>
        <location evidence="3">Mitochondrion inner membrane</location>
        <topology evidence="3">Peripheral membrane protein</topology>
    </subcellularLocation>
</comment>
<evidence type="ECO:0000256" key="1">
    <source>
        <dbReference type="ARBA" id="ARBA00022741"/>
    </source>
</evidence>
<dbReference type="InterPro" id="IPR016478">
    <property type="entry name" value="GTPase_MTG1"/>
</dbReference>
<dbReference type="AlphaFoldDB" id="A0A485KRB5"/>